<name>A0A2T3XX76_9BURK</name>
<dbReference type="SUPFAM" id="SSF56235">
    <property type="entry name" value="N-terminal nucleophile aminohydrolases (Ntn hydrolases)"/>
    <property type="match status" value="1"/>
</dbReference>
<dbReference type="GO" id="GO:0006529">
    <property type="term" value="P:asparagine biosynthetic process"/>
    <property type="evidence" value="ECO:0007669"/>
    <property type="project" value="InterPro"/>
</dbReference>
<comment type="caution">
    <text evidence="5">The sequence shown here is derived from an EMBL/GenBank/DDBJ whole genome shotgun (WGS) entry which is preliminary data.</text>
</comment>
<dbReference type="SUPFAM" id="SSF52402">
    <property type="entry name" value="Adenine nucleotide alpha hydrolases-like"/>
    <property type="match status" value="1"/>
</dbReference>
<evidence type="ECO:0000256" key="2">
    <source>
        <dbReference type="ARBA" id="ARBA00012737"/>
    </source>
</evidence>
<evidence type="ECO:0000256" key="3">
    <source>
        <dbReference type="ARBA" id="ARBA00048741"/>
    </source>
</evidence>
<dbReference type="InterPro" id="IPR029055">
    <property type="entry name" value="Ntn_hydrolases_N"/>
</dbReference>
<organism evidence="5 6">
    <name type="scientific">Trinickia symbiotica</name>
    <dbReference type="NCBI Taxonomy" id="863227"/>
    <lineage>
        <taxon>Bacteria</taxon>
        <taxon>Pseudomonadati</taxon>
        <taxon>Pseudomonadota</taxon>
        <taxon>Betaproteobacteria</taxon>
        <taxon>Burkholderiales</taxon>
        <taxon>Burkholderiaceae</taxon>
        <taxon>Trinickia</taxon>
    </lineage>
</organism>
<dbReference type="Gene3D" id="3.40.50.620">
    <property type="entry name" value="HUPs"/>
    <property type="match status" value="2"/>
</dbReference>
<dbReference type="InterPro" id="IPR051786">
    <property type="entry name" value="ASN_synthetase/amidase"/>
</dbReference>
<dbReference type="GO" id="GO:0004066">
    <property type="term" value="F:asparagine synthase (glutamine-hydrolyzing) activity"/>
    <property type="evidence" value="ECO:0007669"/>
    <property type="project" value="UniProtKB-EC"/>
</dbReference>
<evidence type="ECO:0000256" key="1">
    <source>
        <dbReference type="ARBA" id="ARBA00005187"/>
    </source>
</evidence>
<evidence type="ECO:0000259" key="4">
    <source>
        <dbReference type="Pfam" id="PF00733"/>
    </source>
</evidence>
<protein>
    <recommendedName>
        <fullName evidence="2">asparagine synthase (glutamine-hydrolyzing)</fullName>
        <ecNumber evidence="2">6.3.5.4</ecNumber>
    </recommendedName>
</protein>
<gene>
    <name evidence="5" type="ORF">C9I57_10235</name>
</gene>
<evidence type="ECO:0000313" key="6">
    <source>
        <dbReference type="Proteomes" id="UP000240638"/>
    </source>
</evidence>
<dbReference type="InterPro" id="IPR001962">
    <property type="entry name" value="Asn_synthase"/>
</dbReference>
<dbReference type="AlphaFoldDB" id="A0A2T3XX76"/>
<dbReference type="Proteomes" id="UP000240638">
    <property type="component" value="Unassembled WGS sequence"/>
</dbReference>
<comment type="catalytic activity">
    <reaction evidence="3">
        <text>L-aspartate + L-glutamine + ATP + H2O = L-asparagine + L-glutamate + AMP + diphosphate + H(+)</text>
        <dbReference type="Rhea" id="RHEA:12228"/>
        <dbReference type="ChEBI" id="CHEBI:15377"/>
        <dbReference type="ChEBI" id="CHEBI:15378"/>
        <dbReference type="ChEBI" id="CHEBI:29985"/>
        <dbReference type="ChEBI" id="CHEBI:29991"/>
        <dbReference type="ChEBI" id="CHEBI:30616"/>
        <dbReference type="ChEBI" id="CHEBI:33019"/>
        <dbReference type="ChEBI" id="CHEBI:58048"/>
        <dbReference type="ChEBI" id="CHEBI:58359"/>
        <dbReference type="ChEBI" id="CHEBI:456215"/>
        <dbReference type="EC" id="6.3.5.4"/>
    </reaction>
</comment>
<evidence type="ECO:0000313" key="5">
    <source>
        <dbReference type="EMBL" id="PTB21081.1"/>
    </source>
</evidence>
<proteinExistence type="predicted"/>
<feature type="domain" description="Asparagine synthetase" evidence="4">
    <location>
        <begin position="213"/>
        <end position="576"/>
    </location>
</feature>
<dbReference type="EC" id="6.3.5.4" evidence="2"/>
<dbReference type="PANTHER" id="PTHR43284:SF1">
    <property type="entry name" value="ASPARAGINE SYNTHETASE"/>
    <property type="match status" value="1"/>
</dbReference>
<accession>A0A2T3XX76</accession>
<dbReference type="InterPro" id="IPR014729">
    <property type="entry name" value="Rossmann-like_a/b/a_fold"/>
</dbReference>
<reference evidence="5 6" key="1">
    <citation type="submission" date="2018-03" db="EMBL/GenBank/DDBJ databases">
        <title>Whole genome analyses suggest that Burkholderia sensu lato contains two further novel genera in the rhizoxinica-symbiotica group Mycetohabitans gen. nov., and Trinickia gen. nov.: implications for the evolution of diazotrophy and nodulation in the Burkholderiaceae.</title>
        <authorList>
            <person name="Estrada De Los Santos P."/>
            <person name="Palmer M."/>
            <person name="Chavez-Ramirez B."/>
            <person name="Steenkamp E.T."/>
            <person name="Hirsch A.M."/>
            <person name="Manyaka P."/>
            <person name="Maluk M."/>
            <person name="Lafos M."/>
            <person name="Crook M."/>
            <person name="Gross E."/>
            <person name="Simon M.F."/>
            <person name="Bueno Dos Reis Junior F."/>
            <person name="Poole P.S."/>
            <person name="Venter S.N."/>
            <person name="James E.K."/>
        </authorList>
    </citation>
    <scope>NUCLEOTIDE SEQUENCE [LARGE SCALE GENOMIC DNA]</scope>
    <source>
        <strain evidence="5 6">JPY-366</strain>
    </source>
</reference>
<sequence>MERLLAAVEDIDVLRFRRKDLPHALLLQLDVRLVPGSGANGLHPETFGSNTVYSGWLRDTRHDRLCSWLHDDELTIDPLAASVIGEFSYATIGTTVASIVSDHYATHPIYYHRAPDGQWTVSNDLRLVLLSPDVALRIERSACSYFLTSAVMVDENEFPRGKTFFADIRKVEPDSVLTIALDGLTHKIVPRERFPWPRLASIAPKRDECVEAFKDVFERSVRDRISAGAGGLLLSGGIDSSTVLGACLSSGINAPFSVSMAFRDPDLVMSHDEKLLASLFGTHSLPHTIIHADGALRLPALDDPSPFVDGPNSSANPLVAEAFAAEFERRHVSLVMTGEGGDIVLGEGMHDWIFDGVRQSEGIAGLHRYLTNRLGMRFGSTAYLRGVLGSFLPSLGRCALVCETRQQRVARLPGYLKRPIAQANTEASAPAPGQGRGRAMRFAYAAHHYMHSMLFPRASYFDAINVQCIHSHPFLDPRVIQFALTCPPHVHHDYFNLDRRNPYASAKMLARLAYRRELPEAITQKTHKTSYASMARRMFHNSAGSLYSLASRPMLLNEWGLVDQSEFRRQLMAYIAAMEDPNANPGIRYHYMRGVYELETWLRRFSGPRAQLEQHLKFRPVRRFL</sequence>
<dbReference type="EMBL" id="PYUC01000004">
    <property type="protein sequence ID" value="PTB21081.1"/>
    <property type="molecule type" value="Genomic_DNA"/>
</dbReference>
<dbReference type="Pfam" id="PF00733">
    <property type="entry name" value="Asn_synthase"/>
    <property type="match status" value="1"/>
</dbReference>
<dbReference type="PANTHER" id="PTHR43284">
    <property type="entry name" value="ASPARAGINE SYNTHETASE (GLUTAMINE-HYDROLYZING)"/>
    <property type="match status" value="1"/>
</dbReference>
<comment type="pathway">
    <text evidence="1">Amino-acid biosynthesis; L-asparagine biosynthesis; L-asparagine from L-aspartate (L-Gln route): step 1/1.</text>
</comment>